<sequence>MPHITQAMQRSVGDKVGNIVFSSLLGKRSITDSVGNVKNSFSSWDNCMAATYCKCACCGMSCCCTCFSFLKCCDCCGGACDGKKNKPHKHLDDPFAPPPAPPHQGYQPPAPMMGGALPARPEAPQYAQFEVGKNGLFVEPKAALSEDALPPMPSWESASKKHIEEEEKNGVELGHLDPTTGQSVPLVTAAAGQANNNPPSPHSPFASQPGQAIGGNGYAGVPNTYSPQNGQNGFNGNGGYRGTPSPGPQNGQNGFKGVG</sequence>
<dbReference type="Proteomes" id="UP000481288">
    <property type="component" value="Unassembled WGS sequence"/>
</dbReference>
<name>A0A7D8Z4Y3_9HELO</name>
<feature type="region of interest" description="Disordered" evidence="1">
    <location>
        <begin position="191"/>
        <end position="259"/>
    </location>
</feature>
<keyword evidence="3" id="KW-1185">Reference proteome</keyword>
<feature type="non-terminal residue" evidence="2">
    <location>
        <position position="259"/>
    </location>
</feature>
<comment type="caution">
    <text evidence="2">The sequence shown here is derived from an EMBL/GenBank/DDBJ whole genome shotgun (WGS) entry which is preliminary data.</text>
</comment>
<dbReference type="PANTHER" id="PTHR40018">
    <property type="entry name" value="[PSI+] INDUCTION PROTEIN 2"/>
    <property type="match status" value="1"/>
</dbReference>
<evidence type="ECO:0000313" key="2">
    <source>
        <dbReference type="EMBL" id="TVY52817.1"/>
    </source>
</evidence>
<accession>A0A7D8Z4Y3</accession>
<dbReference type="GO" id="GO:0005886">
    <property type="term" value="C:plasma membrane"/>
    <property type="evidence" value="ECO:0007669"/>
    <property type="project" value="TreeGrafter"/>
</dbReference>
<evidence type="ECO:0000256" key="1">
    <source>
        <dbReference type="SAM" id="MobiDB-lite"/>
    </source>
</evidence>
<protein>
    <submittedName>
        <fullName evidence="2">Uncharacterized protein</fullName>
    </submittedName>
</protein>
<gene>
    <name evidence="2" type="ORF">LCER1_G004405</name>
</gene>
<evidence type="ECO:0000313" key="3">
    <source>
        <dbReference type="Proteomes" id="UP000481288"/>
    </source>
</evidence>
<dbReference type="PANTHER" id="PTHR40018:SF1">
    <property type="entry name" value="[PSI+] INDUCTION PROTEIN 2"/>
    <property type="match status" value="1"/>
</dbReference>
<reference evidence="2 3" key="1">
    <citation type="submission" date="2018-05" db="EMBL/GenBank/DDBJ databases">
        <title>Whole genome sequencing for identification of molecular markers to develop diagnostic detection tools for the regulated plant pathogen Lachnellula willkommii.</title>
        <authorList>
            <person name="Giroux E."/>
            <person name="Bilodeau G."/>
        </authorList>
    </citation>
    <scope>NUCLEOTIDE SEQUENCE [LARGE SCALE GENOMIC DNA]</scope>
    <source>
        <strain evidence="2 3">CBS 625.97</strain>
    </source>
</reference>
<organism evidence="2 3">
    <name type="scientific">Lachnellula cervina</name>
    <dbReference type="NCBI Taxonomy" id="1316786"/>
    <lineage>
        <taxon>Eukaryota</taxon>
        <taxon>Fungi</taxon>
        <taxon>Dikarya</taxon>
        <taxon>Ascomycota</taxon>
        <taxon>Pezizomycotina</taxon>
        <taxon>Leotiomycetes</taxon>
        <taxon>Helotiales</taxon>
        <taxon>Lachnaceae</taxon>
        <taxon>Lachnellula</taxon>
    </lineage>
</organism>
<dbReference type="AlphaFoldDB" id="A0A7D8Z4Y3"/>
<feature type="region of interest" description="Disordered" evidence="1">
    <location>
        <begin position="144"/>
        <end position="164"/>
    </location>
</feature>
<dbReference type="OrthoDB" id="5401332at2759"/>
<proteinExistence type="predicted"/>
<dbReference type="GO" id="GO:0005935">
    <property type="term" value="C:cellular bud neck"/>
    <property type="evidence" value="ECO:0007669"/>
    <property type="project" value="TreeGrafter"/>
</dbReference>
<dbReference type="EMBL" id="QGMG01000544">
    <property type="protein sequence ID" value="TVY52817.1"/>
    <property type="molecule type" value="Genomic_DNA"/>
</dbReference>
<dbReference type="InterPro" id="IPR037504">
    <property type="entry name" value="PSI_induc_2"/>
</dbReference>